<evidence type="ECO:0000256" key="2">
    <source>
        <dbReference type="ARBA" id="ARBA00022857"/>
    </source>
</evidence>
<protein>
    <recommendedName>
        <fullName evidence="3">NmrA-like family domain-containing protein 1</fullName>
    </recommendedName>
</protein>
<evidence type="ECO:0000256" key="1">
    <source>
        <dbReference type="ARBA" id="ARBA00006328"/>
    </source>
</evidence>
<dbReference type="GeneID" id="100368634"/>
<dbReference type="PANTHER" id="PTHR42748">
    <property type="entry name" value="NITROGEN METABOLITE REPRESSION PROTEIN NMRA FAMILY MEMBER"/>
    <property type="match status" value="1"/>
</dbReference>
<dbReference type="Gene3D" id="3.40.50.720">
    <property type="entry name" value="NAD(P)-binding Rossmann-like Domain"/>
    <property type="match status" value="1"/>
</dbReference>
<evidence type="ECO:0000313" key="5">
    <source>
        <dbReference type="Proteomes" id="UP000694865"/>
    </source>
</evidence>
<evidence type="ECO:0000259" key="4">
    <source>
        <dbReference type="Pfam" id="PF05368"/>
    </source>
</evidence>
<dbReference type="CDD" id="cd05251">
    <property type="entry name" value="NmrA_like_SDR_a"/>
    <property type="match status" value="1"/>
</dbReference>
<comment type="similarity">
    <text evidence="1">Belongs to the NmrA-type oxidoreductase family.</text>
</comment>
<dbReference type="SUPFAM" id="SSF51735">
    <property type="entry name" value="NAD(P)-binding Rossmann-fold domains"/>
    <property type="match status" value="1"/>
</dbReference>
<gene>
    <name evidence="6" type="primary">LOC100368634</name>
</gene>
<accession>A0ABM0GT11</accession>
<organism evidence="5 6">
    <name type="scientific">Saccoglossus kowalevskii</name>
    <name type="common">Acorn worm</name>
    <dbReference type="NCBI Taxonomy" id="10224"/>
    <lineage>
        <taxon>Eukaryota</taxon>
        <taxon>Metazoa</taxon>
        <taxon>Hemichordata</taxon>
        <taxon>Enteropneusta</taxon>
        <taxon>Harrimaniidae</taxon>
        <taxon>Saccoglossus</taxon>
    </lineage>
</organism>
<dbReference type="Proteomes" id="UP000694865">
    <property type="component" value="Unplaced"/>
</dbReference>
<proteinExistence type="inferred from homology"/>
<keyword evidence="5" id="KW-1185">Reference proteome</keyword>
<dbReference type="InterPro" id="IPR008030">
    <property type="entry name" value="NmrA-like"/>
</dbReference>
<evidence type="ECO:0000313" key="6">
    <source>
        <dbReference type="RefSeq" id="XP_002736730.1"/>
    </source>
</evidence>
<reference evidence="6" key="1">
    <citation type="submission" date="2025-08" db="UniProtKB">
        <authorList>
            <consortium name="RefSeq"/>
        </authorList>
    </citation>
    <scope>IDENTIFICATION</scope>
    <source>
        <tissue evidence="6">Testes</tissue>
    </source>
</reference>
<dbReference type="RefSeq" id="XP_002736730.1">
    <property type="nucleotide sequence ID" value="XM_002736684.2"/>
</dbReference>
<dbReference type="InterPro" id="IPR051164">
    <property type="entry name" value="NmrA-like_oxidored"/>
</dbReference>
<dbReference type="PANTHER" id="PTHR42748:SF7">
    <property type="entry name" value="NMRA LIKE REDOX SENSOR 1-RELATED"/>
    <property type="match status" value="1"/>
</dbReference>
<dbReference type="InterPro" id="IPR036291">
    <property type="entry name" value="NAD(P)-bd_dom_sf"/>
</dbReference>
<feature type="domain" description="NmrA-like" evidence="4">
    <location>
        <begin position="2"/>
        <end position="277"/>
    </location>
</feature>
<dbReference type="Pfam" id="PF05368">
    <property type="entry name" value="NmrA"/>
    <property type="match status" value="1"/>
</dbReference>
<keyword evidence="2" id="KW-0521">NADP</keyword>
<name>A0ABM0GT11_SACKO</name>
<dbReference type="Gene3D" id="3.90.25.10">
    <property type="entry name" value="UDP-galactose 4-epimerase, domain 1"/>
    <property type="match status" value="1"/>
</dbReference>
<evidence type="ECO:0000256" key="3">
    <source>
        <dbReference type="ARBA" id="ARBA00040296"/>
    </source>
</evidence>
<sequence>MAKVVAVFGATGMQGGSVARALLKNSNYKVRAMTRNPDSSKARKLNKSGAEVVKADLDDKSSIDAALTGCYGVFGVTNYWEYLDKSREIQQGRNLADAAKNAGVKHVVFSGLENVKLLFGKSCQHFDGKWEIEEYMAEIGLPYTSVRYSEYMENILGDLKPIKGPDGVYYLDIPVGDHPIHSISAGEAGVAIVSVFDNPSDYIGKKIGLSGDLSTLTETAEVLTRHLSPLQFKPGNMTSEQFASLDFPGAADLAVMFEFYQSGKMVRDIELTRKLDPNTKTWEQWVVANRDQLMATFKRIK</sequence>